<name>D5BQQ8_PUNMI</name>
<gene>
    <name evidence="2" type="ordered locus">SAR116_0379</name>
</gene>
<dbReference type="HOGENOM" id="CLU_364799_0_0_5"/>
<protein>
    <submittedName>
        <fullName evidence="2">Uncharacterized protein</fullName>
    </submittedName>
</protein>
<dbReference type="AlphaFoldDB" id="D5BQQ8"/>
<sequence length="765" mass="81637">MATIEMSQLMAALEKADAAGNTEDAKRIATIINDAMNPKDDSLLTGMANSALRIGKGLVDLPQTLVEAATGIEDPSLLVGNNQKGFQLSDLTTMPRFVSNEEAKNEGYTENPFGFSGDEFANASKFIQEKQNELNYTPKVPWDTVKENPTAENILAFMGEGAITSLPDMGAALVSAPSYFLSYIAPIAQKRAENDGGRPVNPSDIAFASVASAGIATAERLGAKGIFGKSAGNVVTKPLKAGVKEATTEAIQNPLQYAGESVGTEAGFDTAEAADQTLQGFVGGAGAGTGLRAGADTVKGTVNLAKKTVPDSATPQDGDAAADFARDLNTVVEADGFDLNDVDPSSTEGARGAIDSVHVNYTEQMKTLIDALKKQLNLTDTDPDAVRMDKTFANAAFRKGRNKTKNTVGSKDMKAVEDLVGNTAEGQQLLALLRKTNEMTRVHNAGLKGGVSRVTDVLNPFENNSGYSNSRNIVAPLIGAGSAGAAIGTGGLSAIPQVAAVLGGRGIDAMTGRRSRVAKFIRDNQRNQGINSPKRPSVIAGNIALAEQKQKQDLANRTNREQENRRLNQANAQPTPNSPQDTMQQATGLDKRGVADIINIIERQTANPAVTRAIKEYRISIDTGGAVTNDMLSPLIRAVNQLVDSDQRLSDKRVAEPVRQQTEEVTSDVDQKVRKGIEENRKVLERLRKEVNDNNSIALSDKAVLQNALTDLSSNLGQRPVEAALEIVTNAEQSLRKPELAEKHLLPYVERVARQQKDKQRDQSA</sequence>
<evidence type="ECO:0000313" key="2">
    <source>
        <dbReference type="EMBL" id="ADE38622.1"/>
    </source>
</evidence>
<reference evidence="2 3" key="1">
    <citation type="journal article" date="2010" name="J. Bacteriol.">
        <title>Complete genome sequence of "Candidatus Puniceispirillum marinum" IMCC1322, a representative of the SAR116 clade in the Alphaproteobacteria.</title>
        <authorList>
            <person name="Oh H.M."/>
            <person name="Kwon K.K."/>
            <person name="Kang I."/>
            <person name="Kang S.G."/>
            <person name="Lee J.H."/>
            <person name="Kim S.J."/>
            <person name="Cho J.C."/>
        </authorList>
    </citation>
    <scope>NUCLEOTIDE SEQUENCE [LARGE SCALE GENOMIC DNA]</scope>
    <source>
        <strain evidence="2 3">IMCC1322</strain>
    </source>
</reference>
<evidence type="ECO:0000256" key="1">
    <source>
        <dbReference type="SAM" id="MobiDB-lite"/>
    </source>
</evidence>
<dbReference type="KEGG" id="apb:SAR116_0379"/>
<feature type="compositionally biased region" description="Polar residues" evidence="1">
    <location>
        <begin position="567"/>
        <end position="585"/>
    </location>
</feature>
<dbReference type="Proteomes" id="UP000007460">
    <property type="component" value="Chromosome"/>
</dbReference>
<proteinExistence type="predicted"/>
<dbReference type="EMBL" id="CP001751">
    <property type="protein sequence ID" value="ADE38622.1"/>
    <property type="molecule type" value="Genomic_DNA"/>
</dbReference>
<feature type="compositionally biased region" description="Basic and acidic residues" evidence="1">
    <location>
        <begin position="549"/>
        <end position="566"/>
    </location>
</feature>
<feature type="region of interest" description="Disordered" evidence="1">
    <location>
        <begin position="549"/>
        <end position="585"/>
    </location>
</feature>
<dbReference type="RefSeq" id="WP_013045252.1">
    <property type="nucleotide sequence ID" value="NC_014010.1"/>
</dbReference>
<dbReference type="STRING" id="488538.SAR116_0379"/>
<evidence type="ECO:0000313" key="3">
    <source>
        <dbReference type="Proteomes" id="UP000007460"/>
    </source>
</evidence>
<accession>D5BQQ8</accession>
<organism evidence="2 3">
    <name type="scientific">Puniceispirillum marinum (strain IMCC1322)</name>
    <dbReference type="NCBI Taxonomy" id="488538"/>
    <lineage>
        <taxon>Bacteria</taxon>
        <taxon>Pseudomonadati</taxon>
        <taxon>Pseudomonadota</taxon>
        <taxon>Alphaproteobacteria</taxon>
        <taxon>Candidatus Puniceispirillales</taxon>
        <taxon>Candidatus Puniceispirillaceae</taxon>
        <taxon>Candidatus Puniceispirillum</taxon>
    </lineage>
</organism>
<keyword evidence="3" id="KW-1185">Reference proteome</keyword>